<dbReference type="GO" id="GO:0015936">
    <property type="term" value="P:coenzyme A metabolic process"/>
    <property type="evidence" value="ECO:0007669"/>
    <property type="project" value="InterPro"/>
</dbReference>
<sequence>MGSSVHVDFEYETDDAGGQNMTEFGTTAAYTKLLESDLGKELNINKINTEGNMSTDKCRAAAKAIGHPRGVQVMAWGNISRENWQDVASVVESCWAHLIMEYDDANTKDITFSLLLPSVIVGAVGGGTVYSMQKEGLKMIGCAGPGSIGEDRR</sequence>
<evidence type="ECO:0000256" key="2">
    <source>
        <dbReference type="ARBA" id="ARBA00012999"/>
    </source>
</evidence>
<proteinExistence type="inferred from homology"/>
<dbReference type="Gene3D" id="3.90.770.10">
    <property type="entry name" value="3-hydroxy-3-methylglutaryl-coenzyme A Reductase, Chain A, domain 2"/>
    <property type="match status" value="2"/>
</dbReference>
<feature type="transmembrane region" description="Helical" evidence="4">
    <location>
        <begin position="110"/>
        <end position="130"/>
    </location>
</feature>
<dbReference type="GO" id="GO:0004420">
    <property type="term" value="F:hydroxymethylglutaryl-CoA reductase (NADPH) activity"/>
    <property type="evidence" value="ECO:0007669"/>
    <property type="project" value="UniProtKB-EC"/>
</dbReference>
<dbReference type="PROSITE" id="PS50065">
    <property type="entry name" value="HMG_COA_REDUCTASE_4"/>
    <property type="match status" value="1"/>
</dbReference>
<keyword evidence="4" id="KW-0472">Membrane</keyword>
<dbReference type="PROSITE" id="PS00318">
    <property type="entry name" value="HMG_COA_REDUCTASE_2"/>
    <property type="match status" value="1"/>
</dbReference>
<name>A0AAD9YYS0_9LECA</name>
<dbReference type="Pfam" id="PF00368">
    <property type="entry name" value="HMG-CoA_red"/>
    <property type="match status" value="2"/>
</dbReference>
<evidence type="ECO:0000256" key="1">
    <source>
        <dbReference type="ARBA" id="ARBA00007661"/>
    </source>
</evidence>
<keyword evidence="3" id="KW-0560">Oxidoreductase</keyword>
<dbReference type="InterPro" id="IPR002202">
    <property type="entry name" value="HMG_CoA_Rdtase"/>
</dbReference>
<evidence type="ECO:0000313" key="6">
    <source>
        <dbReference type="Proteomes" id="UP001276659"/>
    </source>
</evidence>
<organism evidence="5 6">
    <name type="scientific">Lepraria neglecta</name>
    <dbReference type="NCBI Taxonomy" id="209136"/>
    <lineage>
        <taxon>Eukaryota</taxon>
        <taxon>Fungi</taxon>
        <taxon>Dikarya</taxon>
        <taxon>Ascomycota</taxon>
        <taxon>Pezizomycotina</taxon>
        <taxon>Lecanoromycetes</taxon>
        <taxon>OSLEUM clade</taxon>
        <taxon>Lecanoromycetidae</taxon>
        <taxon>Lecanorales</taxon>
        <taxon>Lecanorineae</taxon>
        <taxon>Stereocaulaceae</taxon>
        <taxon>Lepraria</taxon>
    </lineage>
</organism>
<dbReference type="SUPFAM" id="SSF55035">
    <property type="entry name" value="NAD-binding domain of HMG-CoA reductase"/>
    <property type="match status" value="1"/>
</dbReference>
<dbReference type="PANTHER" id="PTHR10572:SF24">
    <property type="entry name" value="3-HYDROXY-3-METHYLGLUTARYL-COENZYME A REDUCTASE"/>
    <property type="match status" value="1"/>
</dbReference>
<keyword evidence="4" id="KW-0812">Transmembrane</keyword>
<dbReference type="EC" id="1.1.1.34" evidence="2"/>
<evidence type="ECO:0000256" key="4">
    <source>
        <dbReference type="SAM" id="Phobius"/>
    </source>
</evidence>
<dbReference type="EMBL" id="JASNWA010000010">
    <property type="protein sequence ID" value="KAK3168455.1"/>
    <property type="molecule type" value="Genomic_DNA"/>
</dbReference>
<dbReference type="Proteomes" id="UP001276659">
    <property type="component" value="Unassembled WGS sequence"/>
</dbReference>
<dbReference type="InterPro" id="IPR009023">
    <property type="entry name" value="HMG_CoA_Rdtase_NAD(P)-bd_sf"/>
</dbReference>
<protein>
    <recommendedName>
        <fullName evidence="2">hydroxymethylglutaryl-CoA reductase (NADPH)</fullName>
        <ecNumber evidence="2">1.1.1.34</ecNumber>
    </recommendedName>
</protein>
<gene>
    <name evidence="5" type="ORF">OEA41_004903</name>
</gene>
<dbReference type="SUPFAM" id="SSF56542">
    <property type="entry name" value="Substrate-binding domain of HMG-CoA reductase"/>
    <property type="match status" value="1"/>
</dbReference>
<keyword evidence="4" id="KW-1133">Transmembrane helix</keyword>
<dbReference type="Gene3D" id="3.30.70.420">
    <property type="entry name" value="Hydroxymethylglutaryl-CoA reductase, class I/II, NAD/NADP-binding domain"/>
    <property type="match status" value="1"/>
</dbReference>
<dbReference type="AlphaFoldDB" id="A0AAD9YYS0"/>
<dbReference type="InterPro" id="IPR009029">
    <property type="entry name" value="HMG_CoA_Rdtase_sub-bd_dom_sf"/>
</dbReference>
<comment type="similarity">
    <text evidence="1">Belongs to the HMG-CoA reductase family.</text>
</comment>
<dbReference type="InterPro" id="IPR023076">
    <property type="entry name" value="HMG_CoA_Rdtase_CS"/>
</dbReference>
<dbReference type="PANTHER" id="PTHR10572">
    <property type="entry name" value="3-HYDROXY-3-METHYLGLUTARYL-COENZYME A REDUCTASE"/>
    <property type="match status" value="1"/>
</dbReference>
<comment type="caution">
    <text evidence="5">The sequence shown here is derived from an EMBL/GenBank/DDBJ whole genome shotgun (WGS) entry which is preliminary data.</text>
</comment>
<accession>A0AAD9YYS0</accession>
<dbReference type="InterPro" id="IPR023074">
    <property type="entry name" value="HMG_CoA_Rdtase_cat_sf"/>
</dbReference>
<evidence type="ECO:0000313" key="5">
    <source>
        <dbReference type="EMBL" id="KAK3168455.1"/>
    </source>
</evidence>
<evidence type="ECO:0000256" key="3">
    <source>
        <dbReference type="ARBA" id="ARBA00023002"/>
    </source>
</evidence>
<keyword evidence="6" id="KW-1185">Reference proteome</keyword>
<reference evidence="5" key="1">
    <citation type="submission" date="2022-11" db="EMBL/GenBank/DDBJ databases">
        <title>Chromosomal genome sequence assembly and mating type (MAT) locus characterization of the leprose asexual lichenized fungus Lepraria neglecta (Nyl.) Erichsen.</title>
        <authorList>
            <person name="Allen J.L."/>
            <person name="Pfeffer B."/>
        </authorList>
    </citation>
    <scope>NUCLEOTIDE SEQUENCE</scope>
    <source>
        <strain evidence="5">Allen 5258</strain>
    </source>
</reference>